<reference evidence="3" key="1">
    <citation type="submission" date="2023-01" db="EMBL/GenBank/DDBJ databases">
        <title>The diversity of Class Acidimicrobiia in South China Sea sediment environments and the proposal of Iamia marina sp. nov., a novel species of the genus Iamia.</title>
        <authorList>
            <person name="He Y."/>
            <person name="Tian X."/>
        </authorList>
    </citation>
    <scope>NUCLEOTIDE SEQUENCE</scope>
    <source>
        <strain evidence="3">DSM 19957</strain>
    </source>
</reference>
<evidence type="ECO:0000313" key="3">
    <source>
        <dbReference type="EMBL" id="WCO66466.1"/>
    </source>
</evidence>
<organism evidence="3 4">
    <name type="scientific">Iamia majanohamensis</name>
    <dbReference type="NCBI Taxonomy" id="467976"/>
    <lineage>
        <taxon>Bacteria</taxon>
        <taxon>Bacillati</taxon>
        <taxon>Actinomycetota</taxon>
        <taxon>Acidimicrobiia</taxon>
        <taxon>Acidimicrobiales</taxon>
        <taxon>Iamiaceae</taxon>
        <taxon>Iamia</taxon>
    </lineage>
</organism>
<name>A0AAE9Y6G8_9ACTN</name>
<accession>A0AAE9Y6G8</accession>
<feature type="compositionally biased region" description="Acidic residues" evidence="1">
    <location>
        <begin position="63"/>
        <end position="72"/>
    </location>
</feature>
<proteinExistence type="predicted"/>
<keyword evidence="2" id="KW-1133">Transmembrane helix</keyword>
<dbReference type="Proteomes" id="UP001216390">
    <property type="component" value="Chromosome"/>
</dbReference>
<evidence type="ECO:0000256" key="1">
    <source>
        <dbReference type="SAM" id="MobiDB-lite"/>
    </source>
</evidence>
<evidence type="ECO:0000313" key="4">
    <source>
        <dbReference type="Proteomes" id="UP001216390"/>
    </source>
</evidence>
<dbReference type="AlphaFoldDB" id="A0AAE9Y6G8"/>
<sequence length="333" mass="34280">MEGDHEDQDPVAARRRVVDLAVTRRPDITLDELHHVLGRLGIDVAPDVLLADLDALGFEVDEESEVVEEDQDQVAGADGTDAEGAPGDEGRPGRGRLVPVLWGVAALLALAAVVVAVVGLLRDDDGGGGDGEATRSTATSPEVITFETTPDGEVVLGDLAPDVSLTFDDDGPLPDPGGEAEWSPGRGIWLASEGVARSGPPGEDESVTFFAAPGPDLDARVTLPTASPGAGLAFRLLDDGNYLAWVLGPEGSGARLVRVTDAQQTVVEEVDATVGSPVVLGVRARGAELELLVDGEVVATVEDDGPTDRVGVGLAALGTDEPPALDDLQVTYG</sequence>
<keyword evidence="4" id="KW-1185">Reference proteome</keyword>
<feature type="transmembrane region" description="Helical" evidence="2">
    <location>
        <begin position="100"/>
        <end position="121"/>
    </location>
</feature>
<keyword evidence="2" id="KW-0812">Transmembrane</keyword>
<dbReference type="Gene3D" id="2.60.120.560">
    <property type="entry name" value="Exo-inulinase, domain 1"/>
    <property type="match status" value="1"/>
</dbReference>
<dbReference type="RefSeq" id="WP_272735989.1">
    <property type="nucleotide sequence ID" value="NZ_CP116942.1"/>
</dbReference>
<protein>
    <submittedName>
        <fullName evidence="3">Uncharacterized protein</fullName>
    </submittedName>
</protein>
<dbReference type="EMBL" id="CP116942">
    <property type="protein sequence ID" value="WCO66466.1"/>
    <property type="molecule type" value="Genomic_DNA"/>
</dbReference>
<dbReference type="KEGG" id="ima:PO878_18365"/>
<feature type="region of interest" description="Disordered" evidence="1">
    <location>
        <begin position="63"/>
        <end position="93"/>
    </location>
</feature>
<keyword evidence="2" id="KW-0472">Membrane</keyword>
<evidence type="ECO:0000256" key="2">
    <source>
        <dbReference type="SAM" id="Phobius"/>
    </source>
</evidence>
<gene>
    <name evidence="3" type="ORF">PO878_18365</name>
</gene>